<proteinExistence type="predicted"/>
<dbReference type="AlphaFoldDB" id="A0A498HX73"/>
<reference evidence="1 2" key="1">
    <citation type="submission" date="2018-10" db="EMBL/GenBank/DDBJ databases">
        <title>A high-quality apple genome assembly.</title>
        <authorList>
            <person name="Hu J."/>
        </authorList>
    </citation>
    <scope>NUCLEOTIDE SEQUENCE [LARGE SCALE GENOMIC DNA]</scope>
    <source>
        <strain evidence="2">cv. HFTH1</strain>
        <tissue evidence="1">Young leaf</tissue>
    </source>
</reference>
<dbReference type="EMBL" id="RDQH01000341">
    <property type="protein sequence ID" value="RXH73781.1"/>
    <property type="molecule type" value="Genomic_DNA"/>
</dbReference>
<sequence>MGYLDTSQPRLRRITILSVLGPCHALMWVTHHRNALVRIRLTSEFESLKDLVLYRGGHVHIRHITLSPMVNVEYYISRMDKNILTPN</sequence>
<evidence type="ECO:0000313" key="1">
    <source>
        <dbReference type="EMBL" id="RXH73781.1"/>
    </source>
</evidence>
<dbReference type="Proteomes" id="UP000290289">
    <property type="component" value="Chromosome 15"/>
</dbReference>
<organism evidence="1 2">
    <name type="scientific">Malus domestica</name>
    <name type="common">Apple</name>
    <name type="synonym">Pyrus malus</name>
    <dbReference type="NCBI Taxonomy" id="3750"/>
    <lineage>
        <taxon>Eukaryota</taxon>
        <taxon>Viridiplantae</taxon>
        <taxon>Streptophyta</taxon>
        <taxon>Embryophyta</taxon>
        <taxon>Tracheophyta</taxon>
        <taxon>Spermatophyta</taxon>
        <taxon>Magnoliopsida</taxon>
        <taxon>eudicotyledons</taxon>
        <taxon>Gunneridae</taxon>
        <taxon>Pentapetalae</taxon>
        <taxon>rosids</taxon>
        <taxon>fabids</taxon>
        <taxon>Rosales</taxon>
        <taxon>Rosaceae</taxon>
        <taxon>Amygdaloideae</taxon>
        <taxon>Maleae</taxon>
        <taxon>Malus</taxon>
    </lineage>
</organism>
<gene>
    <name evidence="1" type="ORF">DVH24_016603</name>
</gene>
<evidence type="ECO:0000313" key="2">
    <source>
        <dbReference type="Proteomes" id="UP000290289"/>
    </source>
</evidence>
<protein>
    <submittedName>
        <fullName evidence="1">Uncharacterized protein</fullName>
    </submittedName>
</protein>
<keyword evidence="2" id="KW-1185">Reference proteome</keyword>
<comment type="caution">
    <text evidence="1">The sequence shown here is derived from an EMBL/GenBank/DDBJ whole genome shotgun (WGS) entry which is preliminary data.</text>
</comment>
<accession>A0A498HX73</accession>
<name>A0A498HX73_MALDO</name>